<dbReference type="Pfam" id="PF01150">
    <property type="entry name" value="GDA1_CD39"/>
    <property type="match status" value="1"/>
</dbReference>
<dbReference type="PANTHER" id="PTHR11782:SF83">
    <property type="entry name" value="GUANOSINE-DIPHOSPHATASE"/>
    <property type="match status" value="1"/>
</dbReference>
<keyword evidence="6" id="KW-1133">Transmembrane helix</keyword>
<keyword evidence="4" id="KW-0067">ATP-binding</keyword>
<dbReference type="InterPro" id="IPR000407">
    <property type="entry name" value="GDA1_CD39_NTPase"/>
</dbReference>
<comment type="caution">
    <text evidence="7">The sequence shown here is derived from an EMBL/GenBank/DDBJ whole genome shotgun (WGS) entry which is preliminary data.</text>
</comment>
<dbReference type="STRING" id="1157962.A0A250XP30"/>
<feature type="binding site" evidence="4">
    <location>
        <begin position="230"/>
        <end position="234"/>
    </location>
    <ligand>
        <name>ATP</name>
        <dbReference type="ChEBI" id="CHEBI:30616"/>
    </ligand>
</feature>
<keyword evidence="6" id="KW-0812">Transmembrane</keyword>
<evidence type="ECO:0000313" key="8">
    <source>
        <dbReference type="Proteomes" id="UP000232323"/>
    </source>
</evidence>
<dbReference type="GO" id="GO:0017110">
    <property type="term" value="F:nucleoside diphosphate phosphatase activity"/>
    <property type="evidence" value="ECO:0007669"/>
    <property type="project" value="TreeGrafter"/>
</dbReference>
<dbReference type="GO" id="GO:0005524">
    <property type="term" value="F:ATP binding"/>
    <property type="evidence" value="ECO:0007669"/>
    <property type="project" value="UniProtKB-KW"/>
</dbReference>
<accession>A0A250XP30</accession>
<gene>
    <name evidence="7" type="ORF">CEUSTIGMA_g12265.t1</name>
</gene>
<evidence type="ECO:0000256" key="3">
    <source>
        <dbReference type="PIRSR" id="PIRSR600407-1"/>
    </source>
</evidence>
<organism evidence="7 8">
    <name type="scientific">Chlamydomonas eustigma</name>
    <dbReference type="NCBI Taxonomy" id="1157962"/>
    <lineage>
        <taxon>Eukaryota</taxon>
        <taxon>Viridiplantae</taxon>
        <taxon>Chlorophyta</taxon>
        <taxon>core chlorophytes</taxon>
        <taxon>Chlorophyceae</taxon>
        <taxon>CS clade</taxon>
        <taxon>Chlamydomonadales</taxon>
        <taxon>Chlamydomonadaceae</taxon>
        <taxon>Chlamydomonas</taxon>
    </lineage>
</organism>
<keyword evidence="8" id="KW-1185">Reference proteome</keyword>
<evidence type="ECO:0000256" key="4">
    <source>
        <dbReference type="PIRSR" id="PIRSR600407-2"/>
    </source>
</evidence>
<dbReference type="GO" id="GO:0009134">
    <property type="term" value="P:nucleoside diphosphate catabolic process"/>
    <property type="evidence" value="ECO:0007669"/>
    <property type="project" value="TreeGrafter"/>
</dbReference>
<evidence type="ECO:0000313" key="7">
    <source>
        <dbReference type="EMBL" id="GAX84844.1"/>
    </source>
</evidence>
<keyword evidence="4" id="KW-0547">Nucleotide-binding</keyword>
<keyword evidence="6" id="KW-0472">Membrane</keyword>
<dbReference type="Gene3D" id="3.30.420.150">
    <property type="entry name" value="Exopolyphosphatase. Domain 2"/>
    <property type="match status" value="1"/>
</dbReference>
<evidence type="ECO:0000256" key="2">
    <source>
        <dbReference type="ARBA" id="ARBA00022801"/>
    </source>
</evidence>
<dbReference type="EMBL" id="BEGY01000137">
    <property type="protein sequence ID" value="GAX84844.1"/>
    <property type="molecule type" value="Genomic_DNA"/>
</dbReference>
<dbReference type="Proteomes" id="UP000232323">
    <property type="component" value="Unassembled WGS sequence"/>
</dbReference>
<dbReference type="GO" id="GO:0016020">
    <property type="term" value="C:membrane"/>
    <property type="evidence" value="ECO:0007669"/>
    <property type="project" value="TreeGrafter"/>
</dbReference>
<proteinExistence type="inferred from homology"/>
<dbReference type="PANTHER" id="PTHR11782">
    <property type="entry name" value="ADENOSINE/GUANOSINE DIPHOSPHATASE"/>
    <property type="match status" value="1"/>
</dbReference>
<name>A0A250XP30_9CHLO</name>
<protein>
    <recommendedName>
        <fullName evidence="9">Apyrase</fullName>
    </recommendedName>
</protein>
<feature type="transmembrane region" description="Helical" evidence="6">
    <location>
        <begin position="29"/>
        <end position="48"/>
    </location>
</feature>
<evidence type="ECO:0000256" key="1">
    <source>
        <dbReference type="ARBA" id="ARBA00009283"/>
    </source>
</evidence>
<dbReference type="AlphaFoldDB" id="A0A250XP30"/>
<feature type="active site" description="Proton acceptor" evidence="3">
    <location>
        <position position="200"/>
    </location>
</feature>
<keyword evidence="2 5" id="KW-0378">Hydrolase</keyword>
<evidence type="ECO:0000256" key="5">
    <source>
        <dbReference type="RuleBase" id="RU003833"/>
    </source>
</evidence>
<sequence>MRRPETLTEKVWRSVSKSKQFSNVFRYRGVLFVASIPIGLILLILLVVPNFNPYTEKSHTLAELHHDSSADKVSDLHQFAVVFDAGSTGSRVHIFKFTKSKNDLKLISDTFEQLKPGLSSYPDDPTAAALSLKPLMLKALETVPKHLQSSTPISLKATAGLRLLPGDKADKILEAVKSYLKDQPFSLADDAVSVLGGQDEGGFAWLTLNYLLGKLGGKPEDTVAAIDLGGGSVQEAFAVTETQAAQAPKGYTMKLKGGGKDYNVYVHSYLGYGLMAGRAKVIEAFKKKEGHPCFVNNYSGAYKYAGKDYNVEAAALQFEACSSTGTEALDTKAECGAVKDQCSFNGAWRGDAAAAQSRSYYISSYFWDRARDTGIIANPKATSFTTKVQDFSTHAQKACSSEMSTLSHVTKTYPDIQADAAPYLCLDLTYLKVLLEAGFKLPPTAQVTLVKQVDYDGQKIEAAWPLGAAINDLASR</sequence>
<dbReference type="PROSITE" id="PS01238">
    <property type="entry name" value="GDA1_CD39_NTPASE"/>
    <property type="match status" value="1"/>
</dbReference>
<dbReference type="OrthoDB" id="6372431at2759"/>
<reference evidence="7 8" key="1">
    <citation type="submission" date="2017-08" db="EMBL/GenBank/DDBJ databases">
        <title>Acidophilic green algal genome provides insights into adaptation to an acidic environment.</title>
        <authorList>
            <person name="Hirooka S."/>
            <person name="Hirose Y."/>
            <person name="Kanesaki Y."/>
            <person name="Higuchi S."/>
            <person name="Fujiwara T."/>
            <person name="Onuma R."/>
            <person name="Era A."/>
            <person name="Ohbayashi R."/>
            <person name="Uzuka A."/>
            <person name="Nozaki H."/>
            <person name="Yoshikawa H."/>
            <person name="Miyagishima S.Y."/>
        </authorList>
    </citation>
    <scope>NUCLEOTIDE SEQUENCE [LARGE SCALE GENOMIC DNA]</scope>
    <source>
        <strain evidence="7 8">NIES-2499</strain>
    </source>
</reference>
<evidence type="ECO:0008006" key="9">
    <source>
        <dbReference type="Google" id="ProtNLM"/>
    </source>
</evidence>
<evidence type="ECO:0000256" key="6">
    <source>
        <dbReference type="SAM" id="Phobius"/>
    </source>
</evidence>
<dbReference type="Gene3D" id="3.30.420.40">
    <property type="match status" value="1"/>
</dbReference>
<comment type="similarity">
    <text evidence="1 5">Belongs to the GDA1/CD39 NTPase family.</text>
</comment>